<feature type="coiled-coil region" evidence="1">
    <location>
        <begin position="64"/>
        <end position="91"/>
    </location>
</feature>
<dbReference type="EMBL" id="JXYS01000018">
    <property type="protein sequence ID" value="KJF18314.1"/>
    <property type="molecule type" value="Genomic_DNA"/>
</dbReference>
<organism evidence="2 4">
    <name type="scientific">Acidithrix ferrooxidans</name>
    <dbReference type="NCBI Taxonomy" id="1280514"/>
    <lineage>
        <taxon>Bacteria</taxon>
        <taxon>Bacillati</taxon>
        <taxon>Actinomycetota</taxon>
        <taxon>Acidimicrobiia</taxon>
        <taxon>Acidimicrobiales</taxon>
        <taxon>Acidimicrobiaceae</taxon>
        <taxon>Acidithrix</taxon>
    </lineage>
</organism>
<keyword evidence="4" id="KW-1185">Reference proteome</keyword>
<dbReference type="PATRIC" id="fig|1280514.3.peg.575"/>
<sequence>MGATRRKFTLEFKTEAAHRVIDSATFIPEVASELSISQEALYRWVKDERIRLEAASSVNEGPLSADERRELIKLRREMAELKKDNEFLGKAAAYFAAKQANKKDLP</sequence>
<dbReference type="InterPro" id="IPR009057">
    <property type="entry name" value="Homeodomain-like_sf"/>
</dbReference>
<dbReference type="STRING" id="1280514.AXFE_04140"/>
<evidence type="ECO:0000256" key="1">
    <source>
        <dbReference type="SAM" id="Coils"/>
    </source>
</evidence>
<dbReference type="OrthoDB" id="52928at2"/>
<comment type="caution">
    <text evidence="2">The sequence shown here is derived from an EMBL/GenBank/DDBJ whole genome shotgun (WGS) entry which is preliminary data.</text>
</comment>
<dbReference type="GO" id="GO:0006313">
    <property type="term" value="P:DNA transposition"/>
    <property type="evidence" value="ECO:0007669"/>
    <property type="project" value="InterPro"/>
</dbReference>
<dbReference type="Proteomes" id="UP000032360">
    <property type="component" value="Unassembled WGS sequence"/>
</dbReference>
<name>A0A0D8HKA5_9ACTN</name>
<gene>
    <name evidence="3" type="ORF">AXFE_04140</name>
    <name evidence="2" type="ORF">AXFE_07020</name>
</gene>
<proteinExistence type="predicted"/>
<dbReference type="Gene3D" id="1.10.10.60">
    <property type="entry name" value="Homeodomain-like"/>
    <property type="match status" value="1"/>
</dbReference>
<dbReference type="GO" id="GO:0003677">
    <property type="term" value="F:DNA binding"/>
    <property type="evidence" value="ECO:0007669"/>
    <property type="project" value="InterPro"/>
</dbReference>
<dbReference type="RefSeq" id="WP_052604224.1">
    <property type="nucleotide sequence ID" value="NZ_JXYS01000009.1"/>
</dbReference>
<evidence type="ECO:0000313" key="3">
    <source>
        <dbReference type="EMBL" id="KJF18682.1"/>
    </source>
</evidence>
<dbReference type="EMBL" id="JXYS01000009">
    <property type="protein sequence ID" value="KJF18682.1"/>
    <property type="molecule type" value="Genomic_DNA"/>
</dbReference>
<protein>
    <submittedName>
        <fullName evidence="2">Transposase</fullName>
    </submittedName>
</protein>
<dbReference type="InterPro" id="IPR002514">
    <property type="entry name" value="Transposase_8"/>
</dbReference>
<dbReference type="SUPFAM" id="SSF46689">
    <property type="entry name" value="Homeodomain-like"/>
    <property type="match status" value="1"/>
</dbReference>
<evidence type="ECO:0000313" key="2">
    <source>
        <dbReference type="EMBL" id="KJF18314.1"/>
    </source>
</evidence>
<accession>A0A0D8HKA5</accession>
<dbReference type="GO" id="GO:0004803">
    <property type="term" value="F:transposase activity"/>
    <property type="evidence" value="ECO:0007669"/>
    <property type="project" value="InterPro"/>
</dbReference>
<keyword evidence="1" id="KW-0175">Coiled coil</keyword>
<dbReference type="AlphaFoldDB" id="A0A0D8HKA5"/>
<dbReference type="Pfam" id="PF01527">
    <property type="entry name" value="HTH_Tnp_1"/>
    <property type="match status" value="1"/>
</dbReference>
<reference evidence="2 4" key="1">
    <citation type="submission" date="2015-01" db="EMBL/GenBank/DDBJ databases">
        <title>Draft genome of the acidophilic iron oxidizer Acidithrix ferrooxidans strain Py-F3.</title>
        <authorList>
            <person name="Poehlein A."/>
            <person name="Eisen S."/>
            <person name="Schloemann M."/>
            <person name="Johnson B.D."/>
            <person name="Daniel R."/>
            <person name="Muehling M."/>
        </authorList>
    </citation>
    <scope>NUCLEOTIDE SEQUENCE [LARGE SCALE GENOMIC DNA]</scope>
    <source>
        <strain evidence="2 4">Py-F3</strain>
    </source>
</reference>
<evidence type="ECO:0000313" key="4">
    <source>
        <dbReference type="Proteomes" id="UP000032360"/>
    </source>
</evidence>